<comment type="caution">
    <text evidence="1">The sequence shown here is derived from an EMBL/GenBank/DDBJ whole genome shotgun (WGS) entry which is preliminary data.</text>
</comment>
<dbReference type="Proteomes" id="UP000247702">
    <property type="component" value="Unassembled WGS sequence"/>
</dbReference>
<protein>
    <submittedName>
        <fullName evidence="1">Uncharacterized protein</fullName>
    </submittedName>
</protein>
<dbReference type="Proteomes" id="UP000615446">
    <property type="component" value="Unassembled WGS sequence"/>
</dbReference>
<dbReference type="AlphaFoldDB" id="A0A2Z6QX15"/>
<dbReference type="EMBL" id="BLAL01000066">
    <property type="protein sequence ID" value="GES83046.1"/>
    <property type="molecule type" value="Genomic_DNA"/>
</dbReference>
<gene>
    <name evidence="2" type="ORF">RCL2_001021400</name>
    <name evidence="1" type="ORF">RclHR1_02290021</name>
</gene>
<name>A0A2Z6QX15_9GLOM</name>
<accession>A0A2Z6QX15</accession>
<sequence>MIRYKGFKVALLLCTKTSEFRVRVKIVGAEDTDPVTLNYQFNGIETKNKTVPDTRVYTWESLDGQKYVYYIWI</sequence>
<reference evidence="2" key="2">
    <citation type="submission" date="2019-10" db="EMBL/GenBank/DDBJ databases">
        <title>Conservation and host-specific expression of non-tandemly repeated heterogenous ribosome RNA gene in arbuscular mycorrhizal fungi.</title>
        <authorList>
            <person name="Maeda T."/>
            <person name="Kobayashi Y."/>
            <person name="Nakagawa T."/>
            <person name="Ezawa T."/>
            <person name="Yamaguchi K."/>
            <person name="Bino T."/>
            <person name="Nishimoto Y."/>
            <person name="Shigenobu S."/>
            <person name="Kawaguchi M."/>
        </authorList>
    </citation>
    <scope>NUCLEOTIDE SEQUENCE</scope>
    <source>
        <strain evidence="2">HR1</strain>
    </source>
</reference>
<evidence type="ECO:0000313" key="1">
    <source>
        <dbReference type="EMBL" id="GBB94095.1"/>
    </source>
</evidence>
<reference evidence="1 3" key="1">
    <citation type="submission" date="2017-11" db="EMBL/GenBank/DDBJ databases">
        <title>The genome of Rhizophagus clarus HR1 reveals common genetic basis of auxotrophy among arbuscular mycorrhizal fungi.</title>
        <authorList>
            <person name="Kobayashi Y."/>
        </authorList>
    </citation>
    <scope>NUCLEOTIDE SEQUENCE [LARGE SCALE GENOMIC DNA]</scope>
    <source>
        <strain evidence="1 3">HR1</strain>
    </source>
</reference>
<organism evidence="1 3">
    <name type="scientific">Rhizophagus clarus</name>
    <dbReference type="NCBI Taxonomy" id="94130"/>
    <lineage>
        <taxon>Eukaryota</taxon>
        <taxon>Fungi</taxon>
        <taxon>Fungi incertae sedis</taxon>
        <taxon>Mucoromycota</taxon>
        <taxon>Glomeromycotina</taxon>
        <taxon>Glomeromycetes</taxon>
        <taxon>Glomerales</taxon>
        <taxon>Glomeraceae</taxon>
        <taxon>Rhizophagus</taxon>
    </lineage>
</organism>
<proteinExistence type="predicted"/>
<keyword evidence="3" id="KW-1185">Reference proteome</keyword>
<evidence type="ECO:0000313" key="2">
    <source>
        <dbReference type="EMBL" id="GES83046.1"/>
    </source>
</evidence>
<evidence type="ECO:0000313" key="3">
    <source>
        <dbReference type="Proteomes" id="UP000247702"/>
    </source>
</evidence>
<dbReference type="EMBL" id="BEXD01001435">
    <property type="protein sequence ID" value="GBB94095.1"/>
    <property type="molecule type" value="Genomic_DNA"/>
</dbReference>